<gene>
    <name evidence="1" type="ORF">VBRA1451_LOCUS27508</name>
</gene>
<dbReference type="EMBL" id="HBGB01046833">
    <property type="protein sequence ID" value="CAD9072425.1"/>
    <property type="molecule type" value="Transcribed_RNA"/>
</dbReference>
<sequence>MDGDAQHTQLCVCRHDFIRTGERTQRESEHIEERLAAPHTHKAGAAERVSGARVRSPVVVRVIFSASLDDSLTLRPADVCVHVRCLCCLSVCLPMCERPRL</sequence>
<accession>A0A7S1PCE4</accession>
<dbReference type="AlphaFoldDB" id="A0A7S1PCE4"/>
<evidence type="ECO:0000313" key="1">
    <source>
        <dbReference type="EMBL" id="CAD9072425.1"/>
    </source>
</evidence>
<reference evidence="1" key="1">
    <citation type="submission" date="2021-01" db="EMBL/GenBank/DDBJ databases">
        <authorList>
            <person name="Corre E."/>
            <person name="Pelletier E."/>
            <person name="Niang G."/>
            <person name="Scheremetjew M."/>
            <person name="Finn R."/>
            <person name="Kale V."/>
            <person name="Holt S."/>
            <person name="Cochrane G."/>
            <person name="Meng A."/>
            <person name="Brown T."/>
            <person name="Cohen L."/>
        </authorList>
    </citation>
    <scope>NUCLEOTIDE SEQUENCE</scope>
    <source>
        <strain evidence="1">CCMP3346</strain>
    </source>
</reference>
<proteinExistence type="predicted"/>
<protein>
    <submittedName>
        <fullName evidence="1">Uncharacterized protein</fullName>
    </submittedName>
</protein>
<organism evidence="1">
    <name type="scientific">Vitrella brassicaformis</name>
    <dbReference type="NCBI Taxonomy" id="1169539"/>
    <lineage>
        <taxon>Eukaryota</taxon>
        <taxon>Sar</taxon>
        <taxon>Alveolata</taxon>
        <taxon>Colpodellida</taxon>
        <taxon>Vitrellaceae</taxon>
        <taxon>Vitrella</taxon>
    </lineage>
</organism>
<name>A0A7S1PCE4_9ALVE</name>